<evidence type="ECO:0000256" key="8">
    <source>
        <dbReference type="PROSITE-ProRule" id="PRU00290"/>
    </source>
</evidence>
<keyword evidence="4" id="KW-0564">Palmitate</keyword>
<accession>A0A564YFG5</accession>
<dbReference type="PROSITE" id="PS50892">
    <property type="entry name" value="V_SNARE"/>
    <property type="match status" value="1"/>
</dbReference>
<organism evidence="11 12">
    <name type="scientific">Hymenolepis diminuta</name>
    <name type="common">Rat tapeworm</name>
    <dbReference type="NCBI Taxonomy" id="6216"/>
    <lineage>
        <taxon>Eukaryota</taxon>
        <taxon>Metazoa</taxon>
        <taxon>Spiralia</taxon>
        <taxon>Lophotrochozoa</taxon>
        <taxon>Platyhelminthes</taxon>
        <taxon>Cestoda</taxon>
        <taxon>Eucestoda</taxon>
        <taxon>Cyclophyllidea</taxon>
        <taxon>Hymenolepididae</taxon>
        <taxon>Hymenolepis</taxon>
    </lineage>
</organism>
<evidence type="ECO:0000256" key="6">
    <source>
        <dbReference type="ARBA" id="ARBA00023289"/>
    </source>
</evidence>
<dbReference type="Pfam" id="PF13774">
    <property type="entry name" value="Longin"/>
    <property type="match status" value="1"/>
</dbReference>
<sequence>MKLFSLQVLYKCDPKPKLLQSTYELSSFGFFQRASIQEFLDFTAKLVCERTVVCARSAVQERDYFCHIFVRHDNLCGVVFSDQEYSQRVAQTLLTKTLEDFTIEYPPSTWSTLSPGGANMRKLGEYLVKYQDPRQADSLTKLQADVEDTTQIIQQTLETLIERGEKLDDLVSKSEDLSSQSKLFYQTAKKTNSCCKLL</sequence>
<dbReference type="GO" id="GO:0005484">
    <property type="term" value="F:SNAP receptor activity"/>
    <property type="evidence" value="ECO:0007669"/>
    <property type="project" value="TreeGrafter"/>
</dbReference>
<keyword evidence="5" id="KW-0449">Lipoprotein</keyword>
<evidence type="ECO:0000256" key="5">
    <source>
        <dbReference type="ARBA" id="ARBA00023288"/>
    </source>
</evidence>
<reference evidence="11 12" key="1">
    <citation type="submission" date="2019-07" db="EMBL/GenBank/DDBJ databases">
        <authorList>
            <person name="Jastrzebski P J."/>
            <person name="Paukszto L."/>
            <person name="Jastrzebski P J."/>
        </authorList>
    </citation>
    <scope>NUCLEOTIDE SEQUENCE [LARGE SCALE GENOMIC DNA]</scope>
    <source>
        <strain evidence="11 12">WMS-il1</strain>
    </source>
</reference>
<dbReference type="SUPFAM" id="SSF64356">
    <property type="entry name" value="SNARE-like"/>
    <property type="match status" value="1"/>
</dbReference>
<dbReference type="SMART" id="SM01270">
    <property type="entry name" value="Longin"/>
    <property type="match status" value="1"/>
</dbReference>
<keyword evidence="12" id="KW-1185">Reference proteome</keyword>
<dbReference type="InterPro" id="IPR011012">
    <property type="entry name" value="Longin-like_dom_sf"/>
</dbReference>
<dbReference type="CDD" id="cd14824">
    <property type="entry name" value="Longin"/>
    <property type="match status" value="1"/>
</dbReference>
<dbReference type="PANTHER" id="PTHR45806">
    <property type="entry name" value="SYNAPTOBREVIN HOMOLOG YKT6"/>
    <property type="match status" value="1"/>
</dbReference>
<evidence type="ECO:0000256" key="1">
    <source>
        <dbReference type="ARBA" id="ARBA00008025"/>
    </source>
</evidence>
<gene>
    <name evidence="11" type="ORF">WMSIL1_LOCUS5873</name>
</gene>
<evidence type="ECO:0000313" key="12">
    <source>
        <dbReference type="Proteomes" id="UP000321570"/>
    </source>
</evidence>
<dbReference type="PROSITE" id="PS50859">
    <property type="entry name" value="LONGIN"/>
    <property type="match status" value="1"/>
</dbReference>
<keyword evidence="6" id="KW-0636">Prenylation</keyword>
<dbReference type="Gene3D" id="1.20.5.110">
    <property type="match status" value="1"/>
</dbReference>
<evidence type="ECO:0000259" key="9">
    <source>
        <dbReference type="PROSITE" id="PS50859"/>
    </source>
</evidence>
<name>A0A564YFG5_HYMDI</name>
<dbReference type="InterPro" id="IPR042855">
    <property type="entry name" value="V_SNARE_CC"/>
</dbReference>
<comment type="subcellular location">
    <subcellularLocation>
        <location evidence="7">Endomembrane system</location>
        <topology evidence="7">Lipid-anchor</topology>
        <orientation evidence="7">Cytoplasmic side</orientation>
    </subcellularLocation>
</comment>
<dbReference type="Pfam" id="PF00957">
    <property type="entry name" value="Synaptobrevin"/>
    <property type="match status" value="1"/>
</dbReference>
<keyword evidence="2" id="KW-0488">Methylation</keyword>
<protein>
    <recommendedName>
        <fullName evidence="13">V-SNARE coiled-coil homology domain-containing protein</fullName>
    </recommendedName>
</protein>
<evidence type="ECO:0000256" key="7">
    <source>
        <dbReference type="ARBA" id="ARBA00046278"/>
    </source>
</evidence>
<comment type="similarity">
    <text evidence="1">Belongs to the synaptobrevin family.</text>
</comment>
<evidence type="ECO:0000256" key="3">
    <source>
        <dbReference type="ARBA" id="ARBA00023136"/>
    </source>
</evidence>
<dbReference type="Gene3D" id="3.30.450.50">
    <property type="entry name" value="Longin domain"/>
    <property type="match status" value="1"/>
</dbReference>
<dbReference type="EMBL" id="CABIJS010000199">
    <property type="protein sequence ID" value="VUZ46005.1"/>
    <property type="molecule type" value="Genomic_DNA"/>
</dbReference>
<dbReference type="AlphaFoldDB" id="A0A564YFG5"/>
<evidence type="ECO:0000313" key="11">
    <source>
        <dbReference type="EMBL" id="VUZ46005.1"/>
    </source>
</evidence>
<evidence type="ECO:0000259" key="10">
    <source>
        <dbReference type="PROSITE" id="PS50892"/>
    </source>
</evidence>
<dbReference type="Proteomes" id="UP000321570">
    <property type="component" value="Unassembled WGS sequence"/>
</dbReference>
<dbReference type="GO" id="GO:0005794">
    <property type="term" value="C:Golgi apparatus"/>
    <property type="evidence" value="ECO:0007669"/>
    <property type="project" value="TreeGrafter"/>
</dbReference>
<proteinExistence type="inferred from homology"/>
<keyword evidence="8" id="KW-0175">Coiled coil</keyword>
<feature type="domain" description="V-SNARE coiled-coil homology" evidence="10">
    <location>
        <begin position="138"/>
        <end position="198"/>
    </location>
</feature>
<dbReference type="SUPFAM" id="SSF58038">
    <property type="entry name" value="SNARE fusion complex"/>
    <property type="match status" value="1"/>
</dbReference>
<evidence type="ECO:0008006" key="13">
    <source>
        <dbReference type="Google" id="ProtNLM"/>
    </source>
</evidence>
<dbReference type="PANTHER" id="PTHR45806:SF1">
    <property type="entry name" value="SYNAPTOBREVIN HOMOLOG YKT6"/>
    <property type="match status" value="1"/>
</dbReference>
<evidence type="ECO:0000256" key="2">
    <source>
        <dbReference type="ARBA" id="ARBA00022481"/>
    </source>
</evidence>
<dbReference type="InterPro" id="IPR010908">
    <property type="entry name" value="Longin_dom"/>
</dbReference>
<feature type="domain" description="Longin" evidence="9">
    <location>
        <begin position="8"/>
        <end position="127"/>
    </location>
</feature>
<dbReference type="GO" id="GO:0006888">
    <property type="term" value="P:endoplasmic reticulum to Golgi vesicle-mediated transport"/>
    <property type="evidence" value="ECO:0007669"/>
    <property type="project" value="TreeGrafter"/>
</dbReference>
<evidence type="ECO:0000256" key="4">
    <source>
        <dbReference type="ARBA" id="ARBA00023139"/>
    </source>
</evidence>
<keyword evidence="3" id="KW-0472">Membrane</keyword>